<dbReference type="SUPFAM" id="SSF47928">
    <property type="entry name" value="N-terminal domain of the delta subunit of the F1F0-ATP synthase"/>
    <property type="match status" value="1"/>
</dbReference>
<reference evidence="8" key="1">
    <citation type="journal article" date="2021" name="Environ. Microbiol.">
        <title>Genomic characterization of three novel Desulfobacterota classes expand the metabolic and phylogenetic diversity of the phylum.</title>
        <authorList>
            <person name="Murphy C.L."/>
            <person name="Biggerstaff J."/>
            <person name="Eichhorn A."/>
            <person name="Ewing E."/>
            <person name="Shahan R."/>
            <person name="Soriano D."/>
            <person name="Stewart S."/>
            <person name="VanMol K."/>
            <person name="Walker R."/>
            <person name="Walters P."/>
            <person name="Elshahed M.S."/>
            <person name="Youssef N.H."/>
        </authorList>
    </citation>
    <scope>NUCLEOTIDE SEQUENCE</scope>
    <source>
        <strain evidence="8">Zod_Metabat.24</strain>
    </source>
</reference>
<evidence type="ECO:0000313" key="8">
    <source>
        <dbReference type="EMBL" id="MBN1573545.1"/>
    </source>
</evidence>
<gene>
    <name evidence="7 8" type="primary">atpH</name>
    <name evidence="8" type="ORF">JW984_10155</name>
</gene>
<dbReference type="HAMAP" id="MF_01416">
    <property type="entry name" value="ATP_synth_delta_bact"/>
    <property type="match status" value="1"/>
</dbReference>
<sequence length="169" mass="18930">MELAKEDNKKEQYGKEISSFFTMLKSDKMLWSFFVGPSESLENKRAALEEILPKFKFSNVVQNFIRLIFEKERLSFLGDIVEIYNTLLDEAEGRVRARIISASPLTKADLNKIVKGLSAAIGKEIVADVSLDPEIIGGIIAHVGGLVFDGSIKTQLNNIGYNLKKEYVN</sequence>
<protein>
    <recommendedName>
        <fullName evidence="7">ATP synthase subunit delta</fullName>
    </recommendedName>
    <alternativeName>
        <fullName evidence="7">ATP synthase F(1) sector subunit delta</fullName>
    </alternativeName>
    <alternativeName>
        <fullName evidence="7">F-type ATPase subunit delta</fullName>
        <shortName evidence="7">F-ATPase subunit delta</shortName>
    </alternativeName>
</protein>
<keyword evidence="2 7" id="KW-0813">Transport</keyword>
<name>A0A9D8PQ85_9DELT</name>
<dbReference type="PANTHER" id="PTHR11910">
    <property type="entry name" value="ATP SYNTHASE DELTA CHAIN"/>
    <property type="match status" value="1"/>
</dbReference>
<evidence type="ECO:0000256" key="7">
    <source>
        <dbReference type="HAMAP-Rule" id="MF_01416"/>
    </source>
</evidence>
<keyword evidence="4 7" id="KW-0406">Ion transport</keyword>
<comment type="function">
    <text evidence="7">This protein is part of the stalk that links CF(0) to CF(1). It either transmits conformational changes from CF(0) to CF(1) or is implicated in proton conduction.</text>
</comment>
<dbReference type="Proteomes" id="UP000809273">
    <property type="component" value="Unassembled WGS sequence"/>
</dbReference>
<dbReference type="NCBIfam" id="TIGR01145">
    <property type="entry name" value="ATP_synt_delta"/>
    <property type="match status" value="1"/>
</dbReference>
<dbReference type="GO" id="GO:0005886">
    <property type="term" value="C:plasma membrane"/>
    <property type="evidence" value="ECO:0007669"/>
    <property type="project" value="UniProtKB-SubCell"/>
</dbReference>
<organism evidence="8 9">
    <name type="scientific">Candidatus Zymogenus saltonus</name>
    <dbReference type="NCBI Taxonomy" id="2844893"/>
    <lineage>
        <taxon>Bacteria</taxon>
        <taxon>Deltaproteobacteria</taxon>
        <taxon>Candidatus Zymogenia</taxon>
        <taxon>Candidatus Zymogeniales</taxon>
        <taxon>Candidatus Zymogenaceae</taxon>
        <taxon>Candidatus Zymogenus</taxon>
    </lineage>
</organism>
<evidence type="ECO:0000256" key="5">
    <source>
        <dbReference type="ARBA" id="ARBA00023136"/>
    </source>
</evidence>
<dbReference type="GO" id="GO:0046933">
    <property type="term" value="F:proton-transporting ATP synthase activity, rotational mechanism"/>
    <property type="evidence" value="ECO:0007669"/>
    <property type="project" value="UniProtKB-UniRule"/>
</dbReference>
<keyword evidence="7" id="KW-1003">Cell membrane</keyword>
<evidence type="ECO:0000256" key="1">
    <source>
        <dbReference type="ARBA" id="ARBA00004370"/>
    </source>
</evidence>
<accession>A0A9D8PQ85</accession>
<comment type="function">
    <text evidence="7">F(1)F(0) ATP synthase produces ATP from ADP in the presence of a proton or sodium gradient. F-type ATPases consist of two structural domains, F(1) containing the extramembraneous catalytic core and F(0) containing the membrane proton channel, linked together by a central stalk and a peripheral stalk. During catalysis, ATP synthesis in the catalytic domain of F(1) is coupled via a rotary mechanism of the central stalk subunits to proton translocation.</text>
</comment>
<keyword evidence="7" id="KW-0139">CF(1)</keyword>
<comment type="similarity">
    <text evidence="7">Belongs to the ATPase delta chain family.</text>
</comment>
<dbReference type="EMBL" id="JAFGIX010000052">
    <property type="protein sequence ID" value="MBN1573545.1"/>
    <property type="molecule type" value="Genomic_DNA"/>
</dbReference>
<evidence type="ECO:0000256" key="3">
    <source>
        <dbReference type="ARBA" id="ARBA00022781"/>
    </source>
</evidence>
<evidence type="ECO:0000313" key="9">
    <source>
        <dbReference type="Proteomes" id="UP000809273"/>
    </source>
</evidence>
<evidence type="ECO:0000256" key="2">
    <source>
        <dbReference type="ARBA" id="ARBA00022448"/>
    </source>
</evidence>
<evidence type="ECO:0000256" key="6">
    <source>
        <dbReference type="ARBA" id="ARBA00023310"/>
    </source>
</evidence>
<dbReference type="InterPro" id="IPR000711">
    <property type="entry name" value="ATPase_OSCP/dsu"/>
</dbReference>
<dbReference type="InterPro" id="IPR026015">
    <property type="entry name" value="ATP_synth_OSCP/delta_N_sf"/>
</dbReference>
<dbReference type="GO" id="GO:0045259">
    <property type="term" value="C:proton-transporting ATP synthase complex"/>
    <property type="evidence" value="ECO:0007669"/>
    <property type="project" value="UniProtKB-KW"/>
</dbReference>
<comment type="subcellular location">
    <subcellularLocation>
        <location evidence="7">Cell membrane</location>
        <topology evidence="7">Peripheral membrane protein</topology>
    </subcellularLocation>
    <subcellularLocation>
        <location evidence="1">Membrane</location>
    </subcellularLocation>
</comment>
<evidence type="ECO:0000256" key="4">
    <source>
        <dbReference type="ARBA" id="ARBA00023065"/>
    </source>
</evidence>
<comment type="caution">
    <text evidence="8">The sequence shown here is derived from an EMBL/GenBank/DDBJ whole genome shotgun (WGS) entry which is preliminary data.</text>
</comment>
<keyword evidence="6 7" id="KW-0066">ATP synthesis</keyword>
<reference evidence="8" key="2">
    <citation type="submission" date="2021-01" db="EMBL/GenBank/DDBJ databases">
        <authorList>
            <person name="Hahn C.R."/>
            <person name="Youssef N.H."/>
            <person name="Elshahed M."/>
        </authorList>
    </citation>
    <scope>NUCLEOTIDE SEQUENCE</scope>
    <source>
        <strain evidence="8">Zod_Metabat.24</strain>
    </source>
</reference>
<keyword evidence="3 7" id="KW-0375">Hydrogen ion transport</keyword>
<proteinExistence type="inferred from homology"/>
<dbReference type="Gene3D" id="1.10.520.20">
    <property type="entry name" value="N-terminal domain of the delta subunit of the F1F0-ATP synthase"/>
    <property type="match status" value="1"/>
</dbReference>
<dbReference type="Pfam" id="PF00213">
    <property type="entry name" value="OSCP"/>
    <property type="match status" value="1"/>
</dbReference>
<dbReference type="PRINTS" id="PR00125">
    <property type="entry name" value="ATPASEDELTA"/>
</dbReference>
<dbReference type="AlphaFoldDB" id="A0A9D8PQ85"/>
<keyword evidence="5 7" id="KW-0472">Membrane</keyword>